<dbReference type="PANTHER" id="PTHR30466">
    <property type="entry name" value="FLAVIN REDUCTASE"/>
    <property type="match status" value="1"/>
</dbReference>
<dbReference type="InterPro" id="IPR050268">
    <property type="entry name" value="NADH-dep_flavin_reductase"/>
</dbReference>
<protein>
    <submittedName>
        <fullName evidence="3">Flavin reductase</fullName>
    </submittedName>
</protein>
<dbReference type="InterPro" id="IPR002563">
    <property type="entry name" value="Flavin_Rdtase-like_dom"/>
</dbReference>
<dbReference type="SUPFAM" id="SSF50475">
    <property type="entry name" value="FMN-binding split barrel"/>
    <property type="match status" value="1"/>
</dbReference>
<evidence type="ECO:0000256" key="1">
    <source>
        <dbReference type="ARBA" id="ARBA00008898"/>
    </source>
</evidence>
<dbReference type="GO" id="GO:0042602">
    <property type="term" value="F:riboflavin reductase (NADPH) activity"/>
    <property type="evidence" value="ECO:0007669"/>
    <property type="project" value="TreeGrafter"/>
</dbReference>
<dbReference type="EMBL" id="CP026948">
    <property type="protein sequence ID" value="AWB83079.1"/>
    <property type="molecule type" value="Genomic_DNA"/>
</dbReference>
<dbReference type="InterPro" id="IPR012349">
    <property type="entry name" value="Split_barrel_FMN-bd"/>
</dbReference>
<comment type="similarity">
    <text evidence="1">Belongs to the non-flavoprotein flavin reductase family.</text>
</comment>
<proteinExistence type="inferred from homology"/>
<evidence type="ECO:0000256" key="2">
    <source>
        <dbReference type="ARBA" id="ARBA00023002"/>
    </source>
</evidence>
<dbReference type="RefSeq" id="WP_108403075.1">
    <property type="nucleotide sequence ID" value="NZ_CP026948.1"/>
</dbReference>
<dbReference type="AlphaFoldDB" id="A0A2S0WBD4"/>
<dbReference type="Proteomes" id="UP000244754">
    <property type="component" value="Chromosome"/>
</dbReference>
<evidence type="ECO:0000313" key="3">
    <source>
        <dbReference type="EMBL" id="AWB83079.1"/>
    </source>
</evidence>
<accession>A0A2S0WBD4</accession>
<sequence>MTATISSPALVDIADTRSLRNALALAPTPLATAAALVDGEPTGMIIGSFVGHSLAPALVSISIQKTSTTWPRLRRAESIGLSILSEANRGALENFYRPSRQRFEDLDYDTDGHAILLPGAALQATTRLVDEVDVGDHILAIARIENASTGEDHRPLIFHRSLVTTTV</sequence>
<dbReference type="Pfam" id="PF01613">
    <property type="entry name" value="Flavin_Reduct"/>
    <property type="match status" value="1"/>
</dbReference>
<keyword evidence="2" id="KW-0560">Oxidoreductase</keyword>
<dbReference type="KEGG" id="clia:C3E79_00040"/>
<dbReference type="SMART" id="SM00903">
    <property type="entry name" value="Flavin_Reduct"/>
    <property type="match status" value="1"/>
</dbReference>
<dbReference type="GO" id="GO:0010181">
    <property type="term" value="F:FMN binding"/>
    <property type="evidence" value="ECO:0007669"/>
    <property type="project" value="InterPro"/>
</dbReference>
<organism evidence="3 4">
    <name type="scientific">Corynebacterium liangguodongii</name>
    <dbReference type="NCBI Taxonomy" id="2079535"/>
    <lineage>
        <taxon>Bacteria</taxon>
        <taxon>Bacillati</taxon>
        <taxon>Actinomycetota</taxon>
        <taxon>Actinomycetes</taxon>
        <taxon>Mycobacteriales</taxon>
        <taxon>Corynebacteriaceae</taxon>
        <taxon>Corynebacterium</taxon>
    </lineage>
</organism>
<dbReference type="Gene3D" id="2.30.110.10">
    <property type="entry name" value="Electron Transport, Fmn-binding Protein, Chain A"/>
    <property type="match status" value="1"/>
</dbReference>
<evidence type="ECO:0000313" key="4">
    <source>
        <dbReference type="Proteomes" id="UP000244754"/>
    </source>
</evidence>
<dbReference type="OrthoDB" id="9792858at2"/>
<keyword evidence="4" id="KW-1185">Reference proteome</keyword>
<gene>
    <name evidence="3" type="ORF">C3E79_00040</name>
</gene>
<name>A0A2S0WBD4_9CORY</name>
<dbReference type="PANTHER" id="PTHR30466:SF11">
    <property type="entry name" value="FLAVIN-DEPENDENT MONOOXYGENASE, REDUCTASE SUBUNIT HSAB"/>
    <property type="match status" value="1"/>
</dbReference>
<reference evidence="4" key="1">
    <citation type="submission" date="2018-01" db="EMBL/GenBank/DDBJ databases">
        <authorList>
            <person name="Li J."/>
        </authorList>
    </citation>
    <scope>NUCLEOTIDE SEQUENCE [LARGE SCALE GENOMIC DNA]</scope>
    <source>
        <strain evidence="4">2184</strain>
    </source>
</reference>